<reference evidence="2" key="1">
    <citation type="submission" date="2020-05" db="EMBL/GenBank/DDBJ databases">
        <authorList>
            <person name="Chiriac C."/>
            <person name="Salcher M."/>
            <person name="Ghai R."/>
            <person name="Kavagutti S V."/>
        </authorList>
    </citation>
    <scope>NUCLEOTIDE SEQUENCE</scope>
</reference>
<dbReference type="AlphaFoldDB" id="A0A6J6SXF0"/>
<organism evidence="2">
    <name type="scientific">freshwater metagenome</name>
    <dbReference type="NCBI Taxonomy" id="449393"/>
    <lineage>
        <taxon>unclassified sequences</taxon>
        <taxon>metagenomes</taxon>
        <taxon>ecological metagenomes</taxon>
    </lineage>
</organism>
<feature type="transmembrane region" description="Helical" evidence="1">
    <location>
        <begin position="12"/>
        <end position="28"/>
    </location>
</feature>
<proteinExistence type="predicted"/>
<sequence length="61" mass="6587">MSWIAKIDQSNRFAFIVGAILGTIAIKTQPDGNLLVTTVCALMGGSLTLAAWALLKKLRQR</sequence>
<dbReference type="EMBL" id="CAEZZB010000008">
    <property type="protein sequence ID" value="CAB4739398.1"/>
    <property type="molecule type" value="Genomic_DNA"/>
</dbReference>
<feature type="transmembrane region" description="Helical" evidence="1">
    <location>
        <begin position="34"/>
        <end position="55"/>
    </location>
</feature>
<accession>A0A6J6SXF0</accession>
<keyword evidence="1" id="KW-1133">Transmembrane helix</keyword>
<name>A0A6J6SXF0_9ZZZZ</name>
<evidence type="ECO:0000313" key="2">
    <source>
        <dbReference type="EMBL" id="CAB4739398.1"/>
    </source>
</evidence>
<evidence type="ECO:0000256" key="1">
    <source>
        <dbReference type="SAM" id="Phobius"/>
    </source>
</evidence>
<protein>
    <submittedName>
        <fullName evidence="2">Unannotated protein</fullName>
    </submittedName>
</protein>
<keyword evidence="1" id="KW-0472">Membrane</keyword>
<keyword evidence="1" id="KW-0812">Transmembrane</keyword>
<gene>
    <name evidence="2" type="ORF">UFOPK2816_00181</name>
</gene>